<dbReference type="InterPro" id="IPR052220">
    <property type="entry name" value="METTL25"/>
</dbReference>
<name>A0A815CW59_9BILA</name>
<evidence type="ECO:0000313" key="2">
    <source>
        <dbReference type="Proteomes" id="UP000663891"/>
    </source>
</evidence>
<protein>
    <submittedName>
        <fullName evidence="1">Uncharacterized protein</fullName>
    </submittedName>
</protein>
<dbReference type="PANTHER" id="PTHR12496:SF9">
    <property type="entry name" value="METHYLTRANSFERASE-LIKE PROTEIN 25-RELATED"/>
    <property type="match status" value="1"/>
</dbReference>
<reference evidence="1" key="1">
    <citation type="submission" date="2021-02" db="EMBL/GenBank/DDBJ databases">
        <authorList>
            <person name="Nowell W R."/>
        </authorList>
    </citation>
    <scope>NUCLEOTIDE SEQUENCE</scope>
</reference>
<dbReference type="Proteomes" id="UP000663891">
    <property type="component" value="Unassembled WGS sequence"/>
</dbReference>
<proteinExistence type="predicted"/>
<dbReference type="EMBL" id="CAJNON010000493">
    <property type="protein sequence ID" value="CAF1289304.1"/>
    <property type="molecule type" value="Genomic_DNA"/>
</dbReference>
<organism evidence="1 2">
    <name type="scientific">Adineta steineri</name>
    <dbReference type="NCBI Taxonomy" id="433720"/>
    <lineage>
        <taxon>Eukaryota</taxon>
        <taxon>Metazoa</taxon>
        <taxon>Spiralia</taxon>
        <taxon>Gnathifera</taxon>
        <taxon>Rotifera</taxon>
        <taxon>Eurotatoria</taxon>
        <taxon>Bdelloidea</taxon>
        <taxon>Adinetida</taxon>
        <taxon>Adinetidae</taxon>
        <taxon>Adineta</taxon>
    </lineage>
</organism>
<evidence type="ECO:0000313" key="1">
    <source>
        <dbReference type="EMBL" id="CAF1289304.1"/>
    </source>
</evidence>
<accession>A0A815CW59</accession>
<dbReference type="PANTHER" id="PTHR12496">
    <property type="entry name" value="CGI-41 METHYLTRANSFERASE"/>
    <property type="match status" value="1"/>
</dbReference>
<comment type="caution">
    <text evidence="1">The sequence shown here is derived from an EMBL/GenBank/DDBJ whole genome shotgun (WGS) entry which is preliminary data.</text>
</comment>
<sequence>MGLNYSRPEPCYHGYGDQPPAKRPCICRRRSSLMRSPRITSDIINDYWTRYESCHLQLHTFIQLKVLFSGLIEMMILLDRLVFLQESIPTASSYLVALFDPIKSPRRWCLISLKEKDI</sequence>
<dbReference type="AlphaFoldDB" id="A0A815CW59"/>
<dbReference type="OrthoDB" id="10258156at2759"/>
<gene>
    <name evidence="1" type="ORF">VCS650_LOCUS30412</name>
</gene>